<organism evidence="1 2">
    <name type="scientific">Candidatus Magasanikbacteria bacterium CG_4_9_14_3_um_filter_32_9</name>
    <dbReference type="NCBI Taxonomy" id="1974644"/>
    <lineage>
        <taxon>Bacteria</taxon>
        <taxon>Candidatus Magasanikiibacteriota</taxon>
    </lineage>
</organism>
<dbReference type="Proteomes" id="UP000230843">
    <property type="component" value="Unassembled WGS sequence"/>
</dbReference>
<comment type="caution">
    <text evidence="1">The sequence shown here is derived from an EMBL/GenBank/DDBJ whole genome shotgun (WGS) entry which is preliminary data.</text>
</comment>
<accession>A0A2M7Z7F8</accession>
<evidence type="ECO:0000313" key="2">
    <source>
        <dbReference type="Proteomes" id="UP000230843"/>
    </source>
</evidence>
<reference evidence="2" key="1">
    <citation type="submission" date="2017-09" db="EMBL/GenBank/DDBJ databases">
        <title>Depth-based differentiation of microbial function through sediment-hosted aquifers and enrichment of novel symbionts in the deep terrestrial subsurface.</title>
        <authorList>
            <person name="Probst A.J."/>
            <person name="Ladd B."/>
            <person name="Jarett J.K."/>
            <person name="Geller-Mcgrath D.E."/>
            <person name="Sieber C.M.K."/>
            <person name="Emerson J.B."/>
            <person name="Anantharaman K."/>
            <person name="Thomas B.C."/>
            <person name="Malmstrom R."/>
            <person name="Stieglmeier M."/>
            <person name="Klingl A."/>
            <person name="Woyke T."/>
            <person name="Ryan C.M."/>
            <person name="Banfield J.F."/>
        </authorList>
    </citation>
    <scope>NUCLEOTIDE SEQUENCE [LARGE SCALE GENOMIC DNA]</scope>
</reference>
<evidence type="ECO:0000313" key="1">
    <source>
        <dbReference type="EMBL" id="PJA90174.1"/>
    </source>
</evidence>
<dbReference type="EMBL" id="PFVJ01000021">
    <property type="protein sequence ID" value="PJA90174.1"/>
    <property type="molecule type" value="Genomic_DNA"/>
</dbReference>
<name>A0A2M7Z7F8_9BACT</name>
<proteinExistence type="predicted"/>
<gene>
    <name evidence="1" type="ORF">CO137_00885</name>
</gene>
<sequence length="65" mass="7729">MEPISKELFQKEIDIYKQLSKENGNKCNWGECDNCCVIPLLYKIHKGILLEDEQEIKYIKKKNLK</sequence>
<dbReference type="AlphaFoldDB" id="A0A2M7Z7F8"/>
<protein>
    <submittedName>
        <fullName evidence="1">Uncharacterized protein</fullName>
    </submittedName>
</protein>